<evidence type="ECO:0000256" key="8">
    <source>
        <dbReference type="ARBA" id="ARBA00023204"/>
    </source>
</evidence>
<evidence type="ECO:0000259" key="12">
    <source>
        <dbReference type="SMART" id="SM00986"/>
    </source>
</evidence>
<dbReference type="Gene3D" id="3.40.470.10">
    <property type="entry name" value="Uracil-DNA glycosylase-like domain"/>
    <property type="match status" value="1"/>
</dbReference>
<reference evidence="13 14" key="1">
    <citation type="submission" date="2019-12" db="EMBL/GenBank/DDBJ databases">
        <title>Microbes associate with the intestines of laboratory mice.</title>
        <authorList>
            <person name="Navarre W."/>
            <person name="Wong E."/>
        </authorList>
    </citation>
    <scope>NUCLEOTIDE SEQUENCE [LARGE SCALE GENOMIC DNA]</scope>
    <source>
        <strain evidence="13 14">NM51_B2-22</strain>
    </source>
</reference>
<comment type="similarity">
    <text evidence="3 9 11">Belongs to the uracil-DNA glycosylase (UDG) superfamily. UNG family.</text>
</comment>
<dbReference type="OrthoDB" id="9804372at2"/>
<dbReference type="InterPro" id="IPR005122">
    <property type="entry name" value="Uracil-DNA_glycosylase-like"/>
</dbReference>
<name>A0A7X3G6W7_9STRE</name>
<evidence type="ECO:0000256" key="6">
    <source>
        <dbReference type="ARBA" id="ARBA00022763"/>
    </source>
</evidence>
<keyword evidence="7 9" id="KW-0378">Hydrolase</keyword>
<dbReference type="SUPFAM" id="SSF52141">
    <property type="entry name" value="Uracil-DNA glycosylase-like"/>
    <property type="match status" value="1"/>
</dbReference>
<dbReference type="NCBIfam" id="TIGR00628">
    <property type="entry name" value="ung"/>
    <property type="match status" value="1"/>
</dbReference>
<evidence type="ECO:0000256" key="10">
    <source>
        <dbReference type="PROSITE-ProRule" id="PRU10072"/>
    </source>
</evidence>
<evidence type="ECO:0000313" key="13">
    <source>
        <dbReference type="EMBL" id="MVX58216.1"/>
    </source>
</evidence>
<dbReference type="Proteomes" id="UP000461595">
    <property type="component" value="Unassembled WGS sequence"/>
</dbReference>
<dbReference type="PROSITE" id="PS00130">
    <property type="entry name" value="U_DNA_GLYCOSYLASE"/>
    <property type="match status" value="1"/>
</dbReference>
<dbReference type="GO" id="GO:0097510">
    <property type="term" value="P:base-excision repair, AP site formation via deaminated base removal"/>
    <property type="evidence" value="ECO:0007669"/>
    <property type="project" value="TreeGrafter"/>
</dbReference>
<organism evidence="13 14">
    <name type="scientific">Streptococcus danieliae</name>
    <dbReference type="NCBI Taxonomy" id="747656"/>
    <lineage>
        <taxon>Bacteria</taxon>
        <taxon>Bacillati</taxon>
        <taxon>Bacillota</taxon>
        <taxon>Bacilli</taxon>
        <taxon>Lactobacillales</taxon>
        <taxon>Streptococcaceae</taxon>
        <taxon>Streptococcus</taxon>
    </lineage>
</organism>
<dbReference type="PANTHER" id="PTHR11264">
    <property type="entry name" value="URACIL-DNA GLYCOSYLASE"/>
    <property type="match status" value="1"/>
</dbReference>
<comment type="catalytic activity">
    <reaction evidence="1 9 11">
        <text>Hydrolyzes single-stranded DNA or mismatched double-stranded DNA and polynucleotides, releasing free uracil.</text>
        <dbReference type="EC" id="3.2.2.27"/>
    </reaction>
</comment>
<dbReference type="EC" id="3.2.2.27" evidence="4 9"/>
<dbReference type="HAMAP" id="MF_00148">
    <property type="entry name" value="UDG"/>
    <property type="match status" value="1"/>
</dbReference>
<evidence type="ECO:0000256" key="2">
    <source>
        <dbReference type="ARBA" id="ARBA00002631"/>
    </source>
</evidence>
<keyword evidence="8 9" id="KW-0234">DNA repair</keyword>
<evidence type="ECO:0000256" key="3">
    <source>
        <dbReference type="ARBA" id="ARBA00008184"/>
    </source>
</evidence>
<comment type="caution">
    <text evidence="13">The sequence shown here is derived from an EMBL/GenBank/DDBJ whole genome shotgun (WGS) entry which is preliminary data.</text>
</comment>
<dbReference type="Pfam" id="PF03167">
    <property type="entry name" value="UDG"/>
    <property type="match status" value="1"/>
</dbReference>
<dbReference type="EMBL" id="WSRS01000003">
    <property type="protein sequence ID" value="MVX58216.1"/>
    <property type="molecule type" value="Genomic_DNA"/>
</dbReference>
<comment type="subcellular location">
    <subcellularLocation>
        <location evidence="9">Cytoplasm</location>
    </subcellularLocation>
</comment>
<proteinExistence type="inferred from homology"/>
<evidence type="ECO:0000256" key="4">
    <source>
        <dbReference type="ARBA" id="ARBA00012030"/>
    </source>
</evidence>
<comment type="function">
    <text evidence="2 9 11">Excises uracil residues from the DNA which can arise as a result of misincorporation of dUMP residues by DNA polymerase or due to deamination of cytosine.</text>
</comment>
<feature type="domain" description="Uracil-DNA glycosylase-like" evidence="12">
    <location>
        <begin position="50"/>
        <end position="207"/>
    </location>
</feature>
<dbReference type="NCBIfam" id="NF003592">
    <property type="entry name" value="PRK05254.1-5"/>
    <property type="match status" value="1"/>
</dbReference>
<dbReference type="GO" id="GO:0004844">
    <property type="term" value="F:uracil DNA N-glycosylase activity"/>
    <property type="evidence" value="ECO:0007669"/>
    <property type="project" value="UniProtKB-UniRule"/>
</dbReference>
<dbReference type="InterPro" id="IPR036895">
    <property type="entry name" value="Uracil-DNA_glycosylase-like_sf"/>
</dbReference>
<keyword evidence="9" id="KW-0963">Cytoplasm</keyword>
<dbReference type="NCBIfam" id="NF003588">
    <property type="entry name" value="PRK05254.1-1"/>
    <property type="match status" value="1"/>
</dbReference>
<evidence type="ECO:0000256" key="9">
    <source>
        <dbReference type="HAMAP-Rule" id="MF_00148"/>
    </source>
</evidence>
<evidence type="ECO:0000256" key="11">
    <source>
        <dbReference type="RuleBase" id="RU003780"/>
    </source>
</evidence>
<dbReference type="CDD" id="cd10027">
    <property type="entry name" value="UDG-F1-like"/>
    <property type="match status" value="1"/>
</dbReference>
<dbReference type="GO" id="GO:0005737">
    <property type="term" value="C:cytoplasm"/>
    <property type="evidence" value="ECO:0007669"/>
    <property type="project" value="UniProtKB-SubCell"/>
</dbReference>
<dbReference type="SMART" id="SM00986">
    <property type="entry name" value="UDG"/>
    <property type="match status" value="1"/>
</dbReference>
<dbReference type="NCBIfam" id="NF003589">
    <property type="entry name" value="PRK05254.1-2"/>
    <property type="match status" value="1"/>
</dbReference>
<keyword evidence="13" id="KW-0326">Glycosidase</keyword>
<dbReference type="InterPro" id="IPR018085">
    <property type="entry name" value="Ura-DNA_Glyclase_AS"/>
</dbReference>
<sequence length="218" mass="23961">MDRLKQTDWYPALLAELGSDYFDQIQTFLDEVYADNRVFPEREAVFRAFELTSLAQTRVVILGQDPYHGEGQADGLSFSVPAGIKAPPSLRNIFKELEADLGVRQETDLSDWARSGVLLLNTVLTVAAGQANSHQGRIWESLTDAVISLVGRKTEVAVFILWGKSAQRKKSLIGPGHGVLEAVHPSPLSAYRGFFGSRPFSQANAFLAEPIDWLGGKS</sequence>
<evidence type="ECO:0000313" key="14">
    <source>
        <dbReference type="Proteomes" id="UP000461595"/>
    </source>
</evidence>
<protein>
    <recommendedName>
        <fullName evidence="5 9">Uracil-DNA glycosylase</fullName>
        <shortName evidence="9">UDG</shortName>
        <ecNumber evidence="4 9">3.2.2.27</ecNumber>
    </recommendedName>
</protein>
<dbReference type="AlphaFoldDB" id="A0A7X3G6W7"/>
<dbReference type="SMART" id="SM00987">
    <property type="entry name" value="UreE_C"/>
    <property type="match status" value="1"/>
</dbReference>
<accession>A0A7X3G6W7</accession>
<dbReference type="NCBIfam" id="NF003591">
    <property type="entry name" value="PRK05254.1-4"/>
    <property type="match status" value="1"/>
</dbReference>
<keyword evidence="6 9" id="KW-0227">DNA damage</keyword>
<dbReference type="InterPro" id="IPR002043">
    <property type="entry name" value="UDG_fam1"/>
</dbReference>
<evidence type="ECO:0000256" key="5">
    <source>
        <dbReference type="ARBA" id="ARBA00018429"/>
    </source>
</evidence>
<dbReference type="PANTHER" id="PTHR11264:SF0">
    <property type="entry name" value="URACIL-DNA GLYCOSYLASE"/>
    <property type="match status" value="1"/>
</dbReference>
<evidence type="ECO:0000256" key="7">
    <source>
        <dbReference type="ARBA" id="ARBA00022801"/>
    </source>
</evidence>
<feature type="active site" description="Proton acceptor" evidence="9 10">
    <location>
        <position position="65"/>
    </location>
</feature>
<evidence type="ECO:0000256" key="1">
    <source>
        <dbReference type="ARBA" id="ARBA00001400"/>
    </source>
</evidence>
<gene>
    <name evidence="9" type="primary">ung</name>
    <name evidence="13" type="ORF">E5983_00815</name>
</gene>